<gene>
    <name evidence="3" type="ORF">FOYG_17287</name>
</gene>
<dbReference type="AlphaFoldDB" id="W9HEV7"/>
<dbReference type="GO" id="GO:0051864">
    <property type="term" value="F:histone H3K36 demethylase activity"/>
    <property type="evidence" value="ECO:0007669"/>
    <property type="project" value="TreeGrafter"/>
</dbReference>
<accession>W9HEV7</accession>
<dbReference type="Proteomes" id="UP000030753">
    <property type="component" value="Unassembled WGS sequence"/>
</dbReference>
<dbReference type="GO" id="GO:0005634">
    <property type="term" value="C:nucleus"/>
    <property type="evidence" value="ECO:0007669"/>
    <property type="project" value="TreeGrafter"/>
</dbReference>
<dbReference type="InterPro" id="IPR003347">
    <property type="entry name" value="JmjC_dom"/>
</dbReference>
<proteinExistence type="predicted"/>
<evidence type="ECO:0000313" key="3">
    <source>
        <dbReference type="EMBL" id="EWY79539.1"/>
    </source>
</evidence>
<dbReference type="Pfam" id="PF02373">
    <property type="entry name" value="JmjC"/>
    <property type="match status" value="1"/>
</dbReference>
<evidence type="ECO:0000259" key="2">
    <source>
        <dbReference type="SMART" id="SM00558"/>
    </source>
</evidence>
<name>W9HEV7_FUSOX</name>
<dbReference type="EMBL" id="JH717861">
    <property type="protein sequence ID" value="EWY79539.1"/>
    <property type="molecule type" value="Genomic_DNA"/>
</dbReference>
<organism evidence="3 4">
    <name type="scientific">Fusarium oxysporum NRRL 32931</name>
    <dbReference type="NCBI Taxonomy" id="660029"/>
    <lineage>
        <taxon>Eukaryota</taxon>
        <taxon>Fungi</taxon>
        <taxon>Dikarya</taxon>
        <taxon>Ascomycota</taxon>
        <taxon>Pezizomycotina</taxon>
        <taxon>Sordariomycetes</taxon>
        <taxon>Hypocreomycetidae</taxon>
        <taxon>Hypocreales</taxon>
        <taxon>Nectriaceae</taxon>
        <taxon>Fusarium</taxon>
        <taxon>Fusarium oxysporum species complex</taxon>
    </lineage>
</organism>
<dbReference type="OrthoDB" id="1678912at2759"/>
<dbReference type="GO" id="GO:0010468">
    <property type="term" value="P:regulation of gene expression"/>
    <property type="evidence" value="ECO:0007669"/>
    <property type="project" value="TreeGrafter"/>
</dbReference>
<sequence>MMSVVNIIRSESIPIDSLEHLTTVCKQLASVRHKDGAALVQCAQFLPPNPSFPESTTKFHNPKTVSFLKRSRATSHSQEFLQIKPFARTPEVVYQQPGQVNAPDGIMTPEELCNAIELVSKNTMKSQTRLVIDSEHCANPLLKAGPPLSEYNTPITGVTTPMGLVSLGKSVFEVILGDCGLGWFSLLVAGASGIFIIIAPESTTVFENAIKMAFGKKPTCSQFLRHLGIFPSLSFLRRHNIEFSLMQQRVGDVAIIFPGTYCCGIETETNYSENISWATDDWDPTHVDYDICHGRCMAGDVLEMPRKHLCNQQSSVQQTTADPHEMVAASQEISDLWQDAISSSQFSDIEQSCQDNQETTSSEEFEVGERPKRRRIISYPSGPFPFERGVSRTSESTRILRRSTRRVLTNDVPATFTDGYNPELSPDDELHERVQEYLDRSEREGSTKSKESVDVIRRHWARLRSERAQPRFLLDG</sequence>
<dbReference type="GO" id="GO:0032454">
    <property type="term" value="F:histone H3K9 demethylase activity"/>
    <property type="evidence" value="ECO:0007669"/>
    <property type="project" value="TreeGrafter"/>
</dbReference>
<dbReference type="GO" id="GO:0000785">
    <property type="term" value="C:chromatin"/>
    <property type="evidence" value="ECO:0007669"/>
    <property type="project" value="TreeGrafter"/>
</dbReference>
<protein>
    <recommendedName>
        <fullName evidence="2">JmjC domain-containing protein</fullName>
    </recommendedName>
</protein>
<feature type="domain" description="JmjC" evidence="2">
    <location>
        <begin position="133"/>
        <end position="294"/>
    </location>
</feature>
<dbReference type="SMART" id="SM00558">
    <property type="entry name" value="JmjC"/>
    <property type="match status" value="1"/>
</dbReference>
<dbReference type="PANTHER" id="PTHR10694">
    <property type="entry name" value="LYSINE-SPECIFIC DEMETHYLASE"/>
    <property type="match status" value="1"/>
</dbReference>
<evidence type="ECO:0000256" key="1">
    <source>
        <dbReference type="SAM" id="MobiDB-lite"/>
    </source>
</evidence>
<feature type="region of interest" description="Disordered" evidence="1">
    <location>
        <begin position="353"/>
        <end position="374"/>
    </location>
</feature>
<dbReference type="HOGENOM" id="CLU_573688_0_0_1"/>
<dbReference type="PANTHER" id="PTHR10694:SF7">
    <property type="entry name" value="[HISTONE H3]-TRIMETHYL-L-LYSINE(9) DEMETHYLASE"/>
    <property type="match status" value="1"/>
</dbReference>
<reference evidence="3 4" key="1">
    <citation type="submission" date="2011-06" db="EMBL/GenBank/DDBJ databases">
        <title>The Genome Sequence of Fusarium oxysporum FOSC 3-a.</title>
        <authorList>
            <consortium name="The Broad Institute Genome Sequencing Platform"/>
            <person name="Ma L.-J."/>
            <person name="Gale L.R."/>
            <person name="Schwartz D.C."/>
            <person name="Zhou S."/>
            <person name="Corby-Kistler H."/>
            <person name="Young S.K."/>
            <person name="Zeng Q."/>
            <person name="Gargeya S."/>
            <person name="Fitzgerald M."/>
            <person name="Haas B."/>
            <person name="Abouelleil A."/>
            <person name="Alvarado L."/>
            <person name="Arachchi H.M."/>
            <person name="Berlin A."/>
            <person name="Brown A."/>
            <person name="Chapman S.B."/>
            <person name="Chen Z."/>
            <person name="Dunbar C."/>
            <person name="Freedman E."/>
            <person name="Gearin G."/>
            <person name="Gellesch M."/>
            <person name="Goldberg J."/>
            <person name="Griggs A."/>
            <person name="Gujja S."/>
            <person name="Heiman D."/>
            <person name="Howarth C."/>
            <person name="Larson L."/>
            <person name="Lui A."/>
            <person name="MacDonald P.J.P."/>
            <person name="Mehta T."/>
            <person name="Montmayeur A."/>
            <person name="Murphy C."/>
            <person name="Neiman D."/>
            <person name="Pearson M."/>
            <person name="Priest M."/>
            <person name="Roberts A."/>
            <person name="Saif S."/>
            <person name="Shea T."/>
            <person name="Shenoy N."/>
            <person name="Sisk P."/>
            <person name="Stolte C."/>
            <person name="Sykes S."/>
            <person name="Wortman J."/>
            <person name="Nusbaum C."/>
            <person name="Birren B."/>
        </authorList>
    </citation>
    <scope>NUCLEOTIDE SEQUENCE [LARGE SCALE GENOMIC DNA]</scope>
    <source>
        <strain evidence="4">FOSC 3-a</strain>
    </source>
</reference>
<dbReference type="Gene3D" id="2.60.120.650">
    <property type="entry name" value="Cupin"/>
    <property type="match status" value="1"/>
</dbReference>
<evidence type="ECO:0000313" key="4">
    <source>
        <dbReference type="Proteomes" id="UP000030753"/>
    </source>
</evidence>